<feature type="compositionally biased region" description="Polar residues" evidence="12">
    <location>
        <begin position="1136"/>
        <end position="1147"/>
    </location>
</feature>
<dbReference type="InterPro" id="IPR000538">
    <property type="entry name" value="Link_dom"/>
</dbReference>
<dbReference type="Gene3D" id="2.10.70.10">
    <property type="entry name" value="Complement Module, domain 1"/>
    <property type="match status" value="1"/>
</dbReference>
<evidence type="ECO:0000256" key="4">
    <source>
        <dbReference type="ARBA" id="ARBA00022737"/>
    </source>
</evidence>
<dbReference type="InterPro" id="IPR036179">
    <property type="entry name" value="Ig-like_dom_sf"/>
</dbReference>
<dbReference type="Pfam" id="PF00084">
    <property type="entry name" value="Sushi"/>
    <property type="match status" value="1"/>
</dbReference>
<dbReference type="Gene3D" id="2.10.25.10">
    <property type="entry name" value="Laminin"/>
    <property type="match status" value="1"/>
</dbReference>
<evidence type="ECO:0000256" key="10">
    <source>
        <dbReference type="PROSITE-ProRule" id="PRU00302"/>
    </source>
</evidence>
<dbReference type="GO" id="GO:0002052">
    <property type="term" value="P:positive regulation of neuroblast proliferation"/>
    <property type="evidence" value="ECO:0007669"/>
    <property type="project" value="TreeGrafter"/>
</dbReference>
<feature type="region of interest" description="Disordered" evidence="12">
    <location>
        <begin position="1004"/>
        <end position="1654"/>
    </location>
</feature>
<dbReference type="SMART" id="SM00445">
    <property type="entry name" value="LINK"/>
    <property type="match status" value="2"/>
</dbReference>
<dbReference type="InterPro" id="IPR050691">
    <property type="entry name" value="Hyaluronan_bind_Proteoglycan"/>
</dbReference>
<feature type="compositionally biased region" description="Basic and acidic residues" evidence="12">
    <location>
        <begin position="1160"/>
        <end position="1235"/>
    </location>
</feature>
<feature type="compositionally biased region" description="Polar residues" evidence="12">
    <location>
        <begin position="890"/>
        <end position="900"/>
    </location>
</feature>
<dbReference type="SMART" id="SM00409">
    <property type="entry name" value="IG"/>
    <property type="match status" value="1"/>
</dbReference>
<dbReference type="InterPro" id="IPR013783">
    <property type="entry name" value="Ig-like_fold"/>
</dbReference>
<dbReference type="InterPro" id="IPR016187">
    <property type="entry name" value="CTDL_fold"/>
</dbReference>
<dbReference type="PANTHER" id="PTHR22804">
    <property type="entry name" value="AGGRECAN/VERSICAN PROTEOGLYCAN"/>
    <property type="match status" value="1"/>
</dbReference>
<dbReference type="GO" id="GO:0001501">
    <property type="term" value="P:skeletal system development"/>
    <property type="evidence" value="ECO:0007669"/>
    <property type="project" value="TreeGrafter"/>
</dbReference>
<dbReference type="Proteomes" id="UP001652741">
    <property type="component" value="Chromosome ssa02"/>
</dbReference>
<dbReference type="Pfam" id="PF00008">
    <property type="entry name" value="EGF"/>
    <property type="match status" value="1"/>
</dbReference>
<evidence type="ECO:0000259" key="18">
    <source>
        <dbReference type="PROSITE" id="PS50963"/>
    </source>
</evidence>
<feature type="compositionally biased region" description="Basic and acidic residues" evidence="12">
    <location>
        <begin position="785"/>
        <end position="801"/>
    </location>
</feature>
<dbReference type="PROSITE" id="PS50835">
    <property type="entry name" value="IG_LIKE"/>
    <property type="match status" value="1"/>
</dbReference>
<feature type="signal peptide" evidence="13">
    <location>
        <begin position="1"/>
        <end position="20"/>
    </location>
</feature>
<dbReference type="GO" id="GO:0005540">
    <property type="term" value="F:hyaluronic acid binding"/>
    <property type="evidence" value="ECO:0007669"/>
    <property type="project" value="InterPro"/>
</dbReference>
<feature type="compositionally biased region" description="Polar residues" evidence="12">
    <location>
        <begin position="667"/>
        <end position="682"/>
    </location>
</feature>
<feature type="domain" description="EGF-like" evidence="14">
    <location>
        <begin position="1679"/>
        <end position="1715"/>
    </location>
</feature>
<gene>
    <name evidence="20" type="primary">LOC106580754</name>
</gene>
<dbReference type="InterPro" id="IPR013106">
    <property type="entry name" value="Ig_V-set"/>
</dbReference>
<accession>A0A1S3NQU5</accession>
<feature type="disulfide bond" evidence="10">
    <location>
        <begin position="1877"/>
        <end position="1904"/>
    </location>
</feature>
<dbReference type="SMART" id="SM00032">
    <property type="entry name" value="CCP"/>
    <property type="match status" value="1"/>
</dbReference>
<dbReference type="GO" id="GO:0007155">
    <property type="term" value="P:cell adhesion"/>
    <property type="evidence" value="ECO:0007669"/>
    <property type="project" value="InterPro"/>
</dbReference>
<dbReference type="Gene3D" id="3.10.100.10">
    <property type="entry name" value="Mannose-Binding Protein A, subunit A"/>
    <property type="match status" value="3"/>
</dbReference>
<feature type="disulfide bond" evidence="10">
    <location>
        <begin position="1848"/>
        <end position="1891"/>
    </location>
</feature>
<feature type="compositionally biased region" description="Basic and acidic residues" evidence="12">
    <location>
        <begin position="1249"/>
        <end position="1285"/>
    </location>
</feature>
<evidence type="ECO:0000256" key="8">
    <source>
        <dbReference type="ARBA" id="ARBA00023319"/>
    </source>
</evidence>
<dbReference type="Pfam" id="PF00059">
    <property type="entry name" value="Lectin_C"/>
    <property type="match status" value="1"/>
</dbReference>
<feature type="disulfide bond" evidence="11">
    <location>
        <begin position="311"/>
        <end position="332"/>
    </location>
</feature>
<reference evidence="20" key="1">
    <citation type="submission" date="2025-08" db="UniProtKB">
        <authorList>
            <consortium name="RefSeq"/>
        </authorList>
    </citation>
    <scope>IDENTIFICATION</scope>
</reference>
<evidence type="ECO:0000256" key="6">
    <source>
        <dbReference type="ARBA" id="ARBA00023157"/>
    </source>
</evidence>
<keyword evidence="19" id="KW-1185">Reference proteome</keyword>
<dbReference type="KEGG" id="sasa:106580754"/>
<evidence type="ECO:0000259" key="15">
    <source>
        <dbReference type="PROSITE" id="PS50041"/>
    </source>
</evidence>
<keyword evidence="10" id="KW-0768">Sushi</keyword>
<evidence type="ECO:0000259" key="17">
    <source>
        <dbReference type="PROSITE" id="PS50923"/>
    </source>
</evidence>
<dbReference type="PROSITE" id="PS00022">
    <property type="entry name" value="EGF_1"/>
    <property type="match status" value="1"/>
</dbReference>
<dbReference type="InterPro" id="IPR007110">
    <property type="entry name" value="Ig-like_dom"/>
</dbReference>
<evidence type="ECO:0000256" key="2">
    <source>
        <dbReference type="ARBA" id="ARBA00022525"/>
    </source>
</evidence>
<feature type="compositionally biased region" description="Polar residues" evidence="12">
    <location>
        <begin position="737"/>
        <end position="769"/>
    </location>
</feature>
<feature type="domain" description="Link" evidence="18">
    <location>
        <begin position="160"/>
        <end position="262"/>
    </location>
</feature>
<keyword evidence="7" id="KW-0325">Glycoprotein</keyword>
<feature type="compositionally biased region" description="Low complexity" evidence="12">
    <location>
        <begin position="1050"/>
        <end position="1062"/>
    </location>
</feature>
<feature type="compositionally biased region" description="Basic and acidic residues" evidence="12">
    <location>
        <begin position="1359"/>
        <end position="1395"/>
    </location>
</feature>
<feature type="domain" description="Ig-like" evidence="16">
    <location>
        <begin position="40"/>
        <end position="158"/>
    </location>
</feature>
<feature type="domain" description="Link" evidence="18">
    <location>
        <begin position="268"/>
        <end position="364"/>
    </location>
</feature>
<evidence type="ECO:0000256" key="12">
    <source>
        <dbReference type="SAM" id="MobiDB-lite"/>
    </source>
</evidence>
<protein>
    <submittedName>
        <fullName evidence="20">Aggrecan core protein isoform X1</fullName>
    </submittedName>
</protein>
<evidence type="ECO:0000256" key="13">
    <source>
        <dbReference type="SAM" id="SignalP"/>
    </source>
</evidence>
<feature type="domain" description="Sushi" evidence="17">
    <location>
        <begin position="1846"/>
        <end position="1906"/>
    </location>
</feature>
<dbReference type="GO" id="GO:0010001">
    <property type="term" value="P:glial cell differentiation"/>
    <property type="evidence" value="ECO:0007669"/>
    <property type="project" value="TreeGrafter"/>
</dbReference>
<feature type="compositionally biased region" description="Polar residues" evidence="12">
    <location>
        <begin position="1528"/>
        <end position="1541"/>
    </location>
</feature>
<dbReference type="GO" id="GO:0045202">
    <property type="term" value="C:synapse"/>
    <property type="evidence" value="ECO:0007669"/>
    <property type="project" value="TreeGrafter"/>
</dbReference>
<dbReference type="InterPro" id="IPR016186">
    <property type="entry name" value="C-type_lectin-like/link_sf"/>
</dbReference>
<dbReference type="PROSITE" id="PS50041">
    <property type="entry name" value="C_TYPE_LECTIN_2"/>
    <property type="match status" value="1"/>
</dbReference>
<feature type="disulfide bond" evidence="9">
    <location>
        <begin position="1705"/>
        <end position="1714"/>
    </location>
</feature>
<dbReference type="CDD" id="cd00054">
    <property type="entry name" value="EGF_CA"/>
    <property type="match status" value="1"/>
</dbReference>
<dbReference type="GO" id="GO:0005615">
    <property type="term" value="C:extracellular space"/>
    <property type="evidence" value="ECO:0007669"/>
    <property type="project" value="TreeGrafter"/>
</dbReference>
<keyword evidence="2" id="KW-0964">Secreted</keyword>
<feature type="compositionally biased region" description="Acidic residues" evidence="12">
    <location>
        <begin position="1089"/>
        <end position="1135"/>
    </location>
</feature>
<dbReference type="InterPro" id="IPR003599">
    <property type="entry name" value="Ig_sub"/>
</dbReference>
<dbReference type="PROSITE" id="PS00615">
    <property type="entry name" value="C_TYPE_LECTIN_1"/>
    <property type="match status" value="1"/>
</dbReference>
<keyword evidence="8" id="KW-0393">Immunoglobulin domain</keyword>
<dbReference type="Pfam" id="PF07686">
    <property type="entry name" value="V-set"/>
    <property type="match status" value="1"/>
</dbReference>
<dbReference type="SUPFAM" id="SSF57535">
    <property type="entry name" value="Complement control module/SCR domain"/>
    <property type="match status" value="1"/>
</dbReference>
<feature type="compositionally biased region" description="Basic and acidic residues" evidence="12">
    <location>
        <begin position="424"/>
        <end position="434"/>
    </location>
</feature>
<evidence type="ECO:0000259" key="14">
    <source>
        <dbReference type="PROSITE" id="PS50026"/>
    </source>
</evidence>
<dbReference type="InterPro" id="IPR000436">
    <property type="entry name" value="Sushi_SCR_CCP_dom"/>
</dbReference>
<dbReference type="Pfam" id="PF00193">
    <property type="entry name" value="Xlink"/>
    <property type="match status" value="2"/>
</dbReference>
<evidence type="ECO:0000259" key="16">
    <source>
        <dbReference type="PROSITE" id="PS50835"/>
    </source>
</evidence>
<feature type="compositionally biased region" description="Basic and acidic residues" evidence="12">
    <location>
        <begin position="1299"/>
        <end position="1345"/>
    </location>
</feature>
<evidence type="ECO:0000256" key="9">
    <source>
        <dbReference type="PROSITE-ProRule" id="PRU00076"/>
    </source>
</evidence>
<dbReference type="CDD" id="cd00033">
    <property type="entry name" value="CCP"/>
    <property type="match status" value="1"/>
</dbReference>
<sequence>MRLEMLLSLLLCAICPLVLPSSSTPSQASDDSRLLQVTIPTTPPLSAVLGGSLTLPCLVSLSYPPPNTNGRRAVLSLPRVKWSVLSQGHETEILVARGDRVKVSEAYKDRASLLHYASSPADLTLRLEGLQYNDSGFYRCEVQQGLEDADDVAQVKVKGVVFHYRDASSRYAFTFAQARDACEEIGAHIATPEQLLAAYHSGYEQCDAGWLSDHSVSIDTLLHRYPIQMPREGCFGDMDGHPGVRNYGLLERDELYDVYCYVENIEGEVFHGSAPQSFTLWEAKAYCLAQGAELATTGQLYAAWNDGLNACSPGWLADGSVRYPIVTPRERCGGGEPGVRTVYRHLNQTGFPEAHTRHDTYCFRGNSNTHTESPHDYLATEPEDIGQDIVTLSEPLEEFSLGQVTEQVVSKEAQGSLTAIPVPEEQHPSEHIEEQGAGPGEQYPEQGAVPGEQHPEQRAVPGEQYPEQGAVPGEQYPEQVAVPGEQYPEQVAVPGEQYPEQVAVPGEQYPEQVAVPGEQYPEQVAVPREQYPEEVAVPGEQYPEQVAVPGEQYPEQVAVPREQYPEEVAVSGEHGEEQGFVPGEHGEDPFTPTSFPQDLEPTEDTWQPVKEVSNPESYQPAPEEANLDSNYPVTPYDELNANPTLYPPSPETNDESGDLTTAHEDNISSPDPYQPVSESNVESGELSIEGVPGTALEAPVPTTGYEEVDGSSDPQPMPGTTPESGESQYGISEESHLQTGITQETEHYTFTSETAGYNVSGVEATTSHDSSPEEQLESGLPTPPEEDHSGDEHVIQEHVTDTDSVYPSTSYDLSGGSIRPEGAIAGGVEETSVSSTSPHKETELFPDQSTTQPPYWENTPEYRLTNSVDPSASVLLPEEHTTSLDSLVLQTGENSGSATAESGDLATLSPVEMDPYGLIPTSEYAFDPTQEQSGVTSPDSSTLDDRVEQEAGGTVDSLPEVSMGSTDEVLTVTYNTGSSEASGVHEGMLDVTLLTSPIAITYSPPTQRSVEAEASSPGDFITFIPESSVPSGFDPLEEGLEKVEQEGLGEIPEVVETTTPETASGEEGSGDEQNGQEVSGDEKSGQEASGDEESGQEASGDEESGQEASGDEESGQEASGDEESSQEASGDEESGQEASGQEASGQEASGDEESGQEVSGDEKSGQEASGDKESGQEASGDKESGQEASGDEKSGQEASGDKESGQEASGDKESGQEASGDEKSGQEASGDKESGQEASGDEESGQEASGDKESGQEASGDKESGQEASGDEKSGQEASGDKESGQEASGDEESGQEASGDKESGQEASGDKESGQEASGDKESGQEASGDEKSGQEASGDKESGQEASGDEESGQEASGDKESGQEASGDKESGQEASGDEKSGQEASVDKESGQEASGDDESGQEASGDEESVQEASGDEESGQEASGDEESGQEASGEEESGQEASGDEESGQEASGDEESGQEASGDKESGQEVSGNEDSDQEVSGQEGVESGTGSGSGEEHSASAESGESSGILEPEVPYINETVTPINGTTVNGTDESEPESSTDAPSTDMEVTLLPDLSQTPVPSPTVPQESRADADLEYSGETSVTEDPDSITPPTKEPEETSSPTPTTEDYDDQTTTAAPLYPEDYDDQTTTAAPLYPEDYDDQTTTAAAQDVDEEKLITTPTTPRFGNISDACLDNPCSNGGTCVDSGSSTKCLCLPTYGGDMCQTDLEVCEPGWEKFMGFCYRHFTKRQGWEVAEQQCRLCGAHLISVMTPEEQDYINDKYREYQWMGLNDRTIEGDFRWSDGNPLLYENWYRGQPDSYFLSGEDCVVMVWHDGGRWSDVPCNYHLSYTCKKGTSFCGQPPVIANAKVFGKSHLRYETNSKVRYYCEEGFLQTQNPVIKCLSNGQWEEALITCHPALTDLAEREQKVTTPPYQNEGVEVVDTATEKATSEFWDIKWN</sequence>
<keyword evidence="3 13" id="KW-0732">Signal</keyword>
<dbReference type="SMART" id="SM00034">
    <property type="entry name" value="CLECT"/>
    <property type="match status" value="1"/>
</dbReference>
<dbReference type="PANTHER" id="PTHR22804:SF41">
    <property type="entry name" value="BREVICAN CORE PROTEIN"/>
    <property type="match status" value="1"/>
</dbReference>
<comment type="caution">
    <text evidence="9">Lacks conserved residue(s) required for the propagation of feature annotation.</text>
</comment>
<dbReference type="PROSITE" id="PS50026">
    <property type="entry name" value="EGF_3"/>
    <property type="match status" value="1"/>
</dbReference>
<evidence type="ECO:0000313" key="19">
    <source>
        <dbReference type="Proteomes" id="UP001652741"/>
    </source>
</evidence>
<dbReference type="PROSITE" id="PS50963">
    <property type="entry name" value="LINK_2"/>
    <property type="match status" value="2"/>
</dbReference>
<dbReference type="InterPro" id="IPR035976">
    <property type="entry name" value="Sushi/SCR/CCP_sf"/>
</dbReference>
<dbReference type="SMART" id="SM00181">
    <property type="entry name" value="EGF"/>
    <property type="match status" value="1"/>
</dbReference>
<dbReference type="CDD" id="cd03517">
    <property type="entry name" value="Link_domain_CSPGs_modules_1_3"/>
    <property type="match status" value="1"/>
</dbReference>
<feature type="domain" description="C-type lectin" evidence="15">
    <location>
        <begin position="1728"/>
        <end position="1842"/>
    </location>
</feature>
<feature type="chain" id="PRO_5045666032" evidence="13">
    <location>
        <begin position="21"/>
        <end position="1948"/>
    </location>
</feature>
<dbReference type="CDD" id="cd03520">
    <property type="entry name" value="Link_domain_CSPGs_modules_2_4"/>
    <property type="match status" value="1"/>
</dbReference>
<feature type="region of interest" description="Disordered" evidence="12">
    <location>
        <begin position="420"/>
        <end position="471"/>
    </location>
</feature>
<dbReference type="SUPFAM" id="SSF56436">
    <property type="entry name" value="C-type lectin-like"/>
    <property type="match status" value="3"/>
</dbReference>
<dbReference type="InterPro" id="IPR000742">
    <property type="entry name" value="EGF"/>
</dbReference>
<evidence type="ECO:0000256" key="5">
    <source>
        <dbReference type="ARBA" id="ARBA00022974"/>
    </source>
</evidence>
<keyword evidence="9" id="KW-0245">EGF-like domain</keyword>
<organism evidence="19 20">
    <name type="scientific">Salmo salar</name>
    <name type="common">Atlantic salmon</name>
    <dbReference type="NCBI Taxonomy" id="8030"/>
    <lineage>
        <taxon>Eukaryota</taxon>
        <taxon>Metazoa</taxon>
        <taxon>Chordata</taxon>
        <taxon>Craniata</taxon>
        <taxon>Vertebrata</taxon>
        <taxon>Euteleostomi</taxon>
        <taxon>Actinopterygii</taxon>
        <taxon>Neopterygii</taxon>
        <taxon>Teleostei</taxon>
        <taxon>Protacanthopterygii</taxon>
        <taxon>Salmoniformes</taxon>
        <taxon>Salmonidae</taxon>
        <taxon>Salmoninae</taxon>
        <taxon>Salmo</taxon>
    </lineage>
</organism>
<dbReference type="GO" id="GO:0072534">
    <property type="term" value="C:perineuronal net"/>
    <property type="evidence" value="ECO:0007669"/>
    <property type="project" value="TreeGrafter"/>
</dbReference>
<evidence type="ECO:0000256" key="7">
    <source>
        <dbReference type="ARBA" id="ARBA00023180"/>
    </source>
</evidence>
<feature type="region of interest" description="Disordered" evidence="12">
    <location>
        <begin position="890"/>
        <end position="963"/>
    </location>
</feature>
<feature type="compositionally biased region" description="Acidic residues" evidence="12">
    <location>
        <begin position="1399"/>
        <end position="1465"/>
    </location>
</feature>
<dbReference type="GeneID" id="106580754"/>
<proteinExistence type="predicted"/>
<feature type="compositionally biased region" description="Polar residues" evidence="12">
    <location>
        <begin position="721"/>
        <end position="730"/>
    </location>
</feature>
<dbReference type="SUPFAM" id="SSF48726">
    <property type="entry name" value="Immunoglobulin"/>
    <property type="match status" value="1"/>
</dbReference>
<feature type="region of interest" description="Disordered" evidence="12">
    <location>
        <begin position="568"/>
        <end position="855"/>
    </location>
</feature>
<evidence type="ECO:0000256" key="1">
    <source>
        <dbReference type="ARBA" id="ARBA00004613"/>
    </source>
</evidence>
<feature type="compositionally biased region" description="Polar residues" evidence="12">
    <location>
        <begin position="802"/>
        <end position="812"/>
    </location>
</feature>
<dbReference type="PROSITE" id="PS50923">
    <property type="entry name" value="SUSHI"/>
    <property type="match status" value="1"/>
</dbReference>
<feature type="compositionally biased region" description="Polar residues" evidence="12">
    <location>
        <begin position="929"/>
        <end position="941"/>
    </location>
</feature>
<dbReference type="Gene3D" id="2.60.40.10">
    <property type="entry name" value="Immunoglobulins"/>
    <property type="match status" value="1"/>
</dbReference>
<dbReference type="InterPro" id="IPR001304">
    <property type="entry name" value="C-type_lectin-like"/>
</dbReference>
<dbReference type="SMART" id="SM00406">
    <property type="entry name" value="IGv"/>
    <property type="match status" value="1"/>
</dbReference>
<dbReference type="RefSeq" id="XP_014017610.2">
    <property type="nucleotide sequence ID" value="XM_014162135.2"/>
</dbReference>
<dbReference type="GO" id="GO:0007417">
    <property type="term" value="P:central nervous system development"/>
    <property type="evidence" value="ECO:0007669"/>
    <property type="project" value="TreeGrafter"/>
</dbReference>
<name>A0A1S3NQU5_SALSA</name>
<keyword evidence="4" id="KW-0677">Repeat</keyword>
<keyword evidence="5" id="KW-0654">Proteoglycan</keyword>
<dbReference type="InterPro" id="IPR018378">
    <property type="entry name" value="C-type_lectin_CS"/>
</dbReference>
<evidence type="ECO:0000256" key="3">
    <source>
        <dbReference type="ARBA" id="ARBA00022729"/>
    </source>
</evidence>
<keyword evidence="6 9" id="KW-1015">Disulfide bond</keyword>
<evidence type="ECO:0000313" key="20">
    <source>
        <dbReference type="RefSeq" id="XP_014017610.2"/>
    </source>
</evidence>
<comment type="subcellular location">
    <subcellularLocation>
        <location evidence="1">Secreted</location>
    </subcellularLocation>
</comment>
<evidence type="ECO:0000256" key="11">
    <source>
        <dbReference type="PROSITE-ProRule" id="PRU00323"/>
    </source>
</evidence>
<dbReference type="PROSITE" id="PS01241">
    <property type="entry name" value="LINK_1"/>
    <property type="match status" value="1"/>
</dbReference>